<reference evidence="2 3" key="1">
    <citation type="journal article" date="2015" name="Nature">
        <title>rRNA introns, odd ribosomes, and small enigmatic genomes across a large radiation of phyla.</title>
        <authorList>
            <person name="Brown C.T."/>
            <person name="Hug L.A."/>
            <person name="Thomas B.C."/>
            <person name="Sharon I."/>
            <person name="Castelle C.J."/>
            <person name="Singh A."/>
            <person name="Wilkins M.J."/>
            <person name="Williams K.H."/>
            <person name="Banfield J.F."/>
        </authorList>
    </citation>
    <scope>NUCLEOTIDE SEQUENCE [LARGE SCALE GENOMIC DNA]</scope>
</reference>
<accession>A0A0G1U9D1</accession>
<evidence type="ECO:0000256" key="1">
    <source>
        <dbReference type="SAM" id="MobiDB-lite"/>
    </source>
</evidence>
<dbReference type="EMBL" id="LCPE01000050">
    <property type="protein sequence ID" value="KKU90741.1"/>
    <property type="molecule type" value="Genomic_DNA"/>
</dbReference>
<dbReference type="Proteomes" id="UP000034877">
    <property type="component" value="Unassembled WGS sequence"/>
</dbReference>
<evidence type="ECO:0000313" key="3">
    <source>
        <dbReference type="Proteomes" id="UP000034877"/>
    </source>
</evidence>
<feature type="region of interest" description="Disordered" evidence="1">
    <location>
        <begin position="30"/>
        <end position="49"/>
    </location>
</feature>
<dbReference type="AlphaFoldDB" id="A0A0G1U9D1"/>
<comment type="caution">
    <text evidence="2">The sequence shown here is derived from an EMBL/GenBank/DDBJ whole genome shotgun (WGS) entry which is preliminary data.</text>
</comment>
<protein>
    <submittedName>
        <fullName evidence="2">Uncharacterized protein</fullName>
    </submittedName>
</protein>
<evidence type="ECO:0000313" key="2">
    <source>
        <dbReference type="EMBL" id="KKU90741.1"/>
    </source>
</evidence>
<gene>
    <name evidence="2" type="ORF">UY22_C0050G0016</name>
</gene>
<proteinExistence type="predicted"/>
<sequence>MAGPVPKMGEILIDSRAIAQLAAWGKKTGRLLGPEPKSRKMRRPLATTEPSIESERRRVLVELDLSLRVRIICRGSRVIKRSNAVRGLPRGVQVGFWANLKGIIWGIKPEPQAIVMRAKMAVETRRVEKASSSSFLVRMRFVAARKNKIRKIMVLV</sequence>
<organism evidence="2 3">
    <name type="scientific">Candidatus Amesbacteria bacterium GW2011_GWC1_48_10</name>
    <dbReference type="NCBI Taxonomy" id="1618365"/>
    <lineage>
        <taxon>Bacteria</taxon>
        <taxon>Candidatus Amesiibacteriota</taxon>
    </lineage>
</organism>
<name>A0A0G1U9D1_9BACT</name>